<feature type="transmembrane region" description="Helical" evidence="11">
    <location>
        <begin position="297"/>
        <end position="320"/>
    </location>
</feature>
<reference evidence="12 13" key="2">
    <citation type="journal article" date="2010" name="J. Bacteriol.">
        <title>Genome sequence of the polysaccharide-degrading, thermophilic anaerobe Spirochaeta thermophila DSM 6192.</title>
        <authorList>
            <person name="Angelov A."/>
            <person name="Liebl S."/>
            <person name="Ballschmiter M."/>
            <person name="Bomeke M."/>
            <person name="Lehmann R."/>
            <person name="Liesegang H."/>
            <person name="Daniel R."/>
            <person name="Liebl W."/>
        </authorList>
    </citation>
    <scope>NUCLEOTIDE SEQUENCE [LARGE SCALE GENOMIC DNA]</scope>
    <source>
        <strain evidence="13">ATCC 49972 / DSM 6192 / RI 19.B1</strain>
    </source>
</reference>
<dbReference type="Pfam" id="PF02653">
    <property type="entry name" value="BPD_transp_2"/>
    <property type="match status" value="1"/>
</dbReference>
<feature type="transmembrane region" description="Helical" evidence="11">
    <location>
        <begin position="60"/>
        <end position="81"/>
    </location>
</feature>
<evidence type="ECO:0000313" key="12">
    <source>
        <dbReference type="EMBL" id="ADN01784.1"/>
    </source>
</evidence>
<feature type="transmembrane region" description="Helical" evidence="11">
    <location>
        <begin position="218"/>
        <end position="240"/>
    </location>
</feature>
<evidence type="ECO:0000256" key="8">
    <source>
        <dbReference type="ARBA" id="ARBA00023136"/>
    </source>
</evidence>
<evidence type="ECO:0000256" key="2">
    <source>
        <dbReference type="ARBA" id="ARBA00011262"/>
    </source>
</evidence>
<comment type="subcellular location">
    <subcellularLocation>
        <location evidence="1">Cell membrane</location>
        <topology evidence="1">Multi-pass membrane protein</topology>
    </subcellularLocation>
</comment>
<evidence type="ECO:0000256" key="4">
    <source>
        <dbReference type="ARBA" id="ARBA00022475"/>
    </source>
</evidence>
<feature type="transmembrane region" description="Helical" evidence="11">
    <location>
        <begin position="20"/>
        <end position="40"/>
    </location>
</feature>
<name>E0RRZ7_WINT6</name>
<keyword evidence="5" id="KW-0997">Cell inner membrane</keyword>
<evidence type="ECO:0000256" key="10">
    <source>
        <dbReference type="ARBA" id="ARBA00039381"/>
    </source>
</evidence>
<dbReference type="Proteomes" id="UP000001296">
    <property type="component" value="Chromosome"/>
</dbReference>
<dbReference type="GO" id="GO:0005886">
    <property type="term" value="C:plasma membrane"/>
    <property type="evidence" value="ECO:0007669"/>
    <property type="project" value="UniProtKB-SubCell"/>
</dbReference>
<dbReference type="EMBL" id="CP001698">
    <property type="protein sequence ID" value="ADN01784.1"/>
    <property type="molecule type" value="Genomic_DNA"/>
</dbReference>
<sequence length="334" mass="35440">MKNVRQGIHIGAVLQRWEVILSLLLLAIMVVNGILSPYFWDVRNLFNTTFNFTEKSIIALSMALVIITGSIDISVGSIVALSSFCMGLVASYGAPVPVIVLVGLLVGTAAGMLNGFLVGYLRIPAIAVTIGTMSFFRGIPQGILGDKAFTTYPEEFAWLGQGYVGGTLVPFQLVLFLALALMVGLVLHYTVFGRMVYAVGRNEVAAVFSGIPSKRVKFAVFTLNGLFSGISSVLLTSRILSTRPNIAQGFELEAITIAVLGGVAITGGFGGIPGVVIASFVIGFIRFGMGLMNVPGRVMNLVTGALLIVAIVIPEFMAFVKRKRASEIVEGGQV</sequence>
<evidence type="ECO:0000256" key="7">
    <source>
        <dbReference type="ARBA" id="ARBA00022989"/>
    </source>
</evidence>
<keyword evidence="6 11" id="KW-0812">Transmembrane</keyword>
<dbReference type="PANTHER" id="PTHR32196:SF71">
    <property type="entry name" value="AUTOINDUCER 2 IMPORT SYSTEM PERMEASE PROTEIN LSRD"/>
    <property type="match status" value="1"/>
</dbReference>
<proteinExistence type="predicted"/>
<comment type="function">
    <text evidence="9">Part of the ABC transporter complex LsrABCD involved in autoinducer 2 (AI-2) import. Probably responsible for the translocation of the substrate across the membrane.</text>
</comment>
<protein>
    <recommendedName>
        <fullName evidence="10">Autoinducer 2 import system permease protein LsrD</fullName>
    </recommendedName>
</protein>
<evidence type="ECO:0000256" key="1">
    <source>
        <dbReference type="ARBA" id="ARBA00004651"/>
    </source>
</evidence>
<dbReference type="InterPro" id="IPR001851">
    <property type="entry name" value="ABC_transp_permease"/>
</dbReference>
<dbReference type="PANTHER" id="PTHR32196">
    <property type="entry name" value="ABC TRANSPORTER PERMEASE PROTEIN YPHD-RELATED-RELATED"/>
    <property type="match status" value="1"/>
</dbReference>
<dbReference type="eggNOG" id="COG1172">
    <property type="taxonomic scope" value="Bacteria"/>
</dbReference>
<feature type="transmembrane region" description="Helical" evidence="11">
    <location>
        <begin position="173"/>
        <end position="192"/>
    </location>
</feature>
<evidence type="ECO:0000256" key="9">
    <source>
        <dbReference type="ARBA" id="ARBA00025439"/>
    </source>
</evidence>
<feature type="transmembrane region" description="Helical" evidence="11">
    <location>
        <begin position="93"/>
        <end position="113"/>
    </location>
</feature>
<evidence type="ECO:0000313" key="13">
    <source>
        <dbReference type="Proteomes" id="UP000001296"/>
    </source>
</evidence>
<dbReference type="RefSeq" id="WP_013313625.1">
    <property type="nucleotide sequence ID" value="NC_014484.1"/>
</dbReference>
<dbReference type="KEGG" id="sta:STHERM_c08350"/>
<dbReference type="CDD" id="cd06579">
    <property type="entry name" value="TM_PBP1_transp_AraH_like"/>
    <property type="match status" value="1"/>
</dbReference>
<dbReference type="PaxDb" id="665571-STHERM_c08350"/>
<evidence type="ECO:0000256" key="5">
    <source>
        <dbReference type="ARBA" id="ARBA00022519"/>
    </source>
</evidence>
<gene>
    <name evidence="12" type="ordered locus">STHERM_c08350</name>
</gene>
<evidence type="ECO:0000256" key="11">
    <source>
        <dbReference type="SAM" id="Phobius"/>
    </source>
</evidence>
<evidence type="ECO:0000256" key="6">
    <source>
        <dbReference type="ARBA" id="ARBA00022692"/>
    </source>
</evidence>
<keyword evidence="8 11" id="KW-0472">Membrane</keyword>
<reference key="1">
    <citation type="submission" date="2009-08" db="EMBL/GenBank/DDBJ databases">
        <title>The genome sequence of Spirochaeta thermophila DSM6192.</title>
        <authorList>
            <person name="Angelov A."/>
            <person name="Mientus M."/>
            <person name="Wittenberg S."/>
            <person name="Lehmann R."/>
            <person name="Liesegang H."/>
            <person name="Daniel R."/>
            <person name="Liebl W."/>
        </authorList>
    </citation>
    <scope>NUCLEOTIDE SEQUENCE</scope>
    <source>
        <strain>DSM 6192</strain>
    </source>
</reference>
<feature type="transmembrane region" description="Helical" evidence="11">
    <location>
        <begin position="252"/>
        <end position="285"/>
    </location>
</feature>
<organism evidence="12 13">
    <name type="scientific">Winmispira thermophila (strain ATCC 49972 / DSM 6192 / RI 19.B1)</name>
    <name type="common">Spirochaeta thermophila</name>
    <dbReference type="NCBI Taxonomy" id="665571"/>
    <lineage>
        <taxon>Bacteria</taxon>
        <taxon>Pseudomonadati</taxon>
        <taxon>Spirochaetota</taxon>
        <taxon>Spirochaetia</taxon>
        <taxon>Winmispirales</taxon>
        <taxon>Winmispiraceae</taxon>
        <taxon>Winmispira</taxon>
    </lineage>
</organism>
<keyword evidence="4" id="KW-1003">Cell membrane</keyword>
<keyword evidence="7 11" id="KW-1133">Transmembrane helix</keyword>
<dbReference type="GO" id="GO:0022857">
    <property type="term" value="F:transmembrane transporter activity"/>
    <property type="evidence" value="ECO:0007669"/>
    <property type="project" value="InterPro"/>
</dbReference>
<keyword evidence="3" id="KW-0813">Transport</keyword>
<evidence type="ECO:0000256" key="3">
    <source>
        <dbReference type="ARBA" id="ARBA00022448"/>
    </source>
</evidence>
<accession>E0RRZ7</accession>
<comment type="subunit">
    <text evidence="2">The complex is composed of two ATP-binding proteins (LsrA), two transmembrane proteins (LsrC and LsrD) and a solute-binding protein (LsrB).</text>
</comment>
<dbReference type="HOGENOM" id="CLU_028880_0_0_12"/>
<dbReference type="AlphaFoldDB" id="E0RRZ7"/>